<comment type="caution">
    <text evidence="2">The sequence shown here is derived from an EMBL/GenBank/DDBJ whole genome shotgun (WGS) entry which is preliminary data.</text>
</comment>
<evidence type="ECO:0000256" key="1">
    <source>
        <dbReference type="SAM" id="Phobius"/>
    </source>
</evidence>
<dbReference type="AlphaFoldDB" id="A0A934ICS4"/>
<dbReference type="Pfam" id="PF20082">
    <property type="entry name" value="DUF6476"/>
    <property type="match status" value="1"/>
</dbReference>
<evidence type="ECO:0000313" key="2">
    <source>
        <dbReference type="EMBL" id="MBJ3762067.1"/>
    </source>
</evidence>
<dbReference type="EMBL" id="JAEKPD010000002">
    <property type="protein sequence ID" value="MBJ3762067.1"/>
    <property type="molecule type" value="Genomic_DNA"/>
</dbReference>
<dbReference type="InterPro" id="IPR045519">
    <property type="entry name" value="DUF6476"/>
</dbReference>
<feature type="transmembrane region" description="Helical" evidence="1">
    <location>
        <begin position="14"/>
        <end position="38"/>
    </location>
</feature>
<dbReference type="RefSeq" id="WP_198915226.1">
    <property type="nucleotide sequence ID" value="NZ_JAEKPD010000002.1"/>
</dbReference>
<keyword evidence="1" id="KW-0812">Transmembrane</keyword>
<keyword evidence="3" id="KW-1185">Reference proteome</keyword>
<keyword evidence="1" id="KW-1133">Transmembrane helix</keyword>
<gene>
    <name evidence="2" type="ORF">ILP92_04830</name>
</gene>
<proteinExistence type="predicted"/>
<name>A0A934ICS4_9RHOB</name>
<evidence type="ECO:0000313" key="3">
    <source>
        <dbReference type="Proteomes" id="UP000642488"/>
    </source>
</evidence>
<dbReference type="Proteomes" id="UP000642488">
    <property type="component" value="Unassembled WGS sequence"/>
</dbReference>
<organism evidence="2 3">
    <name type="scientific">Palleronia pontilimi</name>
    <dbReference type="NCBI Taxonomy" id="1964209"/>
    <lineage>
        <taxon>Bacteria</taxon>
        <taxon>Pseudomonadati</taxon>
        <taxon>Pseudomonadota</taxon>
        <taxon>Alphaproteobacteria</taxon>
        <taxon>Rhodobacterales</taxon>
        <taxon>Roseobacteraceae</taxon>
        <taxon>Palleronia</taxon>
    </lineage>
</organism>
<keyword evidence="1" id="KW-0472">Membrane</keyword>
<protein>
    <submittedName>
        <fullName evidence="2">Uncharacterized protein</fullName>
    </submittedName>
</protein>
<sequence>MDDTPPPPEGALTLLKWLVIALTATMLVGLVTLVTLFVTRFPSSTPPLPERITLPDGTTPTAFTRGAGWLAVVTDADEILIYDPDGTTLRQRIRIDAD</sequence>
<accession>A0A934ICS4</accession>
<reference evidence="2" key="1">
    <citation type="submission" date="2020-12" db="EMBL/GenBank/DDBJ databases">
        <title>Bacterial taxonomy.</title>
        <authorList>
            <person name="Pan X."/>
        </authorList>
    </citation>
    <scope>NUCLEOTIDE SEQUENCE</scope>
    <source>
        <strain evidence="2">KCTC 52957</strain>
    </source>
</reference>